<evidence type="ECO:0000313" key="3">
    <source>
        <dbReference type="Proteomes" id="UP001412067"/>
    </source>
</evidence>
<keyword evidence="3" id="KW-1185">Reference proteome</keyword>
<keyword evidence="1" id="KW-0812">Transmembrane</keyword>
<evidence type="ECO:0000313" key="2">
    <source>
        <dbReference type="EMBL" id="KAK8970567.1"/>
    </source>
</evidence>
<evidence type="ECO:0000256" key="1">
    <source>
        <dbReference type="SAM" id="Phobius"/>
    </source>
</evidence>
<comment type="caution">
    <text evidence="2">The sequence shown here is derived from an EMBL/GenBank/DDBJ whole genome shotgun (WGS) entry which is preliminary data.</text>
</comment>
<organism evidence="2 3">
    <name type="scientific">Platanthera guangdongensis</name>
    <dbReference type="NCBI Taxonomy" id="2320717"/>
    <lineage>
        <taxon>Eukaryota</taxon>
        <taxon>Viridiplantae</taxon>
        <taxon>Streptophyta</taxon>
        <taxon>Embryophyta</taxon>
        <taxon>Tracheophyta</taxon>
        <taxon>Spermatophyta</taxon>
        <taxon>Magnoliopsida</taxon>
        <taxon>Liliopsida</taxon>
        <taxon>Asparagales</taxon>
        <taxon>Orchidaceae</taxon>
        <taxon>Orchidoideae</taxon>
        <taxon>Orchideae</taxon>
        <taxon>Orchidinae</taxon>
        <taxon>Platanthera</taxon>
    </lineage>
</organism>
<dbReference type="Proteomes" id="UP001412067">
    <property type="component" value="Unassembled WGS sequence"/>
</dbReference>
<reference evidence="2 3" key="1">
    <citation type="journal article" date="2022" name="Nat. Plants">
        <title>Genomes of leafy and leafless Platanthera orchids illuminate the evolution of mycoheterotrophy.</title>
        <authorList>
            <person name="Li M.H."/>
            <person name="Liu K.W."/>
            <person name="Li Z."/>
            <person name="Lu H.C."/>
            <person name="Ye Q.L."/>
            <person name="Zhang D."/>
            <person name="Wang J.Y."/>
            <person name="Li Y.F."/>
            <person name="Zhong Z.M."/>
            <person name="Liu X."/>
            <person name="Yu X."/>
            <person name="Liu D.K."/>
            <person name="Tu X.D."/>
            <person name="Liu B."/>
            <person name="Hao Y."/>
            <person name="Liao X.Y."/>
            <person name="Jiang Y.T."/>
            <person name="Sun W.H."/>
            <person name="Chen J."/>
            <person name="Chen Y.Q."/>
            <person name="Ai Y."/>
            <person name="Zhai J.W."/>
            <person name="Wu S.S."/>
            <person name="Zhou Z."/>
            <person name="Hsiao Y.Y."/>
            <person name="Wu W.L."/>
            <person name="Chen Y.Y."/>
            <person name="Lin Y.F."/>
            <person name="Hsu J.L."/>
            <person name="Li C.Y."/>
            <person name="Wang Z.W."/>
            <person name="Zhao X."/>
            <person name="Zhong W.Y."/>
            <person name="Ma X.K."/>
            <person name="Ma L."/>
            <person name="Huang J."/>
            <person name="Chen G.Z."/>
            <person name="Huang M.Z."/>
            <person name="Huang L."/>
            <person name="Peng D.H."/>
            <person name="Luo Y.B."/>
            <person name="Zou S.Q."/>
            <person name="Chen S.P."/>
            <person name="Lan S."/>
            <person name="Tsai W.C."/>
            <person name="Van de Peer Y."/>
            <person name="Liu Z.J."/>
        </authorList>
    </citation>
    <scope>NUCLEOTIDE SEQUENCE [LARGE SCALE GENOMIC DNA]</scope>
    <source>
        <strain evidence="2">Lor288</strain>
    </source>
</reference>
<sequence length="113" mass="12567">MSRKDHSLENCGCRHATVSVAGDSSLCAKILYLQLIFLSRLLLTLLFVEDNRAQWKTFMFSSFCEGNSGWGFRDGEIGTRNSKQMNVSLTIYAAQLIGETSLYVEALSGSVNF</sequence>
<feature type="transmembrane region" description="Helical" evidence="1">
    <location>
        <begin position="30"/>
        <end position="48"/>
    </location>
</feature>
<proteinExistence type="predicted"/>
<gene>
    <name evidence="2" type="ORF">KSP40_PGU013698</name>
</gene>
<accession>A0ABR2N307</accession>
<keyword evidence="1" id="KW-1133">Transmembrane helix</keyword>
<protein>
    <submittedName>
        <fullName evidence="2">Uncharacterized protein</fullName>
    </submittedName>
</protein>
<keyword evidence="1" id="KW-0472">Membrane</keyword>
<name>A0ABR2N307_9ASPA</name>
<dbReference type="EMBL" id="JBBWWR010000002">
    <property type="protein sequence ID" value="KAK8970567.1"/>
    <property type="molecule type" value="Genomic_DNA"/>
</dbReference>